<dbReference type="AlphaFoldDB" id="A0A4Y2B513"/>
<evidence type="ECO:0000313" key="1">
    <source>
        <dbReference type="EMBL" id="GBL86897.1"/>
    </source>
</evidence>
<proteinExistence type="predicted"/>
<sequence length="140" mass="16065">MTLFNILHAMQICGRNTIEYLVLFEWGVEYAVRKSTETDVKLNCEKSHCFTGPVPDNPRQMPQCCHSNLFILCSTARKVLLTILKLCPCKSCNIEICINVLLATFLREQPLTIYGVMRNFRSGEVQFSLDKAVNVQNYRI</sequence>
<protein>
    <submittedName>
        <fullName evidence="1">Uncharacterized protein</fullName>
    </submittedName>
</protein>
<comment type="caution">
    <text evidence="1">The sequence shown here is derived from an EMBL/GenBank/DDBJ whole genome shotgun (WGS) entry which is preliminary data.</text>
</comment>
<evidence type="ECO:0000313" key="2">
    <source>
        <dbReference type="Proteomes" id="UP000499080"/>
    </source>
</evidence>
<dbReference type="EMBL" id="BGPR01000051">
    <property type="protein sequence ID" value="GBL86897.1"/>
    <property type="molecule type" value="Genomic_DNA"/>
</dbReference>
<dbReference type="Proteomes" id="UP000499080">
    <property type="component" value="Unassembled WGS sequence"/>
</dbReference>
<name>A0A4Y2B513_ARAVE</name>
<organism evidence="1 2">
    <name type="scientific">Araneus ventricosus</name>
    <name type="common">Orbweaver spider</name>
    <name type="synonym">Epeira ventricosa</name>
    <dbReference type="NCBI Taxonomy" id="182803"/>
    <lineage>
        <taxon>Eukaryota</taxon>
        <taxon>Metazoa</taxon>
        <taxon>Ecdysozoa</taxon>
        <taxon>Arthropoda</taxon>
        <taxon>Chelicerata</taxon>
        <taxon>Arachnida</taxon>
        <taxon>Araneae</taxon>
        <taxon>Araneomorphae</taxon>
        <taxon>Entelegynae</taxon>
        <taxon>Araneoidea</taxon>
        <taxon>Araneidae</taxon>
        <taxon>Araneus</taxon>
    </lineage>
</organism>
<keyword evidence="2" id="KW-1185">Reference proteome</keyword>
<gene>
    <name evidence="1" type="ORF">AVEN_218648_1</name>
</gene>
<accession>A0A4Y2B513</accession>
<reference evidence="1 2" key="1">
    <citation type="journal article" date="2019" name="Sci. Rep.">
        <title>Orb-weaving spider Araneus ventricosus genome elucidates the spidroin gene catalogue.</title>
        <authorList>
            <person name="Kono N."/>
            <person name="Nakamura H."/>
            <person name="Ohtoshi R."/>
            <person name="Moran D.A.P."/>
            <person name="Shinohara A."/>
            <person name="Yoshida Y."/>
            <person name="Fujiwara M."/>
            <person name="Mori M."/>
            <person name="Tomita M."/>
            <person name="Arakawa K."/>
        </authorList>
    </citation>
    <scope>NUCLEOTIDE SEQUENCE [LARGE SCALE GENOMIC DNA]</scope>
</reference>